<proteinExistence type="predicted"/>
<accession>B9SPN7</accession>
<gene>
    <name evidence="1" type="ORF">RCOM_1185160</name>
</gene>
<dbReference type="AlphaFoldDB" id="B9SPN7"/>
<name>B9SPN7_RICCO</name>
<keyword evidence="2" id="KW-1185">Reference proteome</keyword>
<protein>
    <submittedName>
        <fullName evidence="1">Uncharacterized protein</fullName>
    </submittedName>
</protein>
<dbReference type="Proteomes" id="UP000008311">
    <property type="component" value="Unassembled WGS sequence"/>
</dbReference>
<dbReference type="EMBL" id="EQ974071">
    <property type="protein sequence ID" value="EEF34445.1"/>
    <property type="molecule type" value="Genomic_DNA"/>
</dbReference>
<reference evidence="2" key="1">
    <citation type="journal article" date="2010" name="Nat. Biotechnol.">
        <title>Draft genome sequence of the oilseed species Ricinus communis.</title>
        <authorList>
            <person name="Chan A.P."/>
            <person name="Crabtree J."/>
            <person name="Zhao Q."/>
            <person name="Lorenzi H."/>
            <person name="Orvis J."/>
            <person name="Puiu D."/>
            <person name="Melake-Berhan A."/>
            <person name="Jones K.M."/>
            <person name="Redman J."/>
            <person name="Chen G."/>
            <person name="Cahoon E.B."/>
            <person name="Gedil M."/>
            <person name="Stanke M."/>
            <person name="Haas B.J."/>
            <person name="Wortman J.R."/>
            <person name="Fraser-Liggett C.M."/>
            <person name="Ravel J."/>
            <person name="Rabinowicz P.D."/>
        </authorList>
    </citation>
    <scope>NUCLEOTIDE SEQUENCE [LARGE SCALE GENOMIC DNA]</scope>
    <source>
        <strain evidence="2">cv. Hale</strain>
    </source>
</reference>
<evidence type="ECO:0000313" key="1">
    <source>
        <dbReference type="EMBL" id="EEF34445.1"/>
    </source>
</evidence>
<sequence>MEVWFLSYVGYSPNSIGFGSIKDWWKVFTIFLLKNQDNVVERVMNIVWPIWKMHNEIIFNKQDSQSKGNEVATRVTAYFSKFRYAPEFFIKHGIKSPLESFAPLWIAPGREALKVNMETSFNLTSWDVGIVVVVRD</sequence>
<evidence type="ECO:0000313" key="2">
    <source>
        <dbReference type="Proteomes" id="UP000008311"/>
    </source>
</evidence>
<organism evidence="1 2">
    <name type="scientific">Ricinus communis</name>
    <name type="common">Castor bean</name>
    <dbReference type="NCBI Taxonomy" id="3988"/>
    <lineage>
        <taxon>Eukaryota</taxon>
        <taxon>Viridiplantae</taxon>
        <taxon>Streptophyta</taxon>
        <taxon>Embryophyta</taxon>
        <taxon>Tracheophyta</taxon>
        <taxon>Spermatophyta</taxon>
        <taxon>Magnoliopsida</taxon>
        <taxon>eudicotyledons</taxon>
        <taxon>Gunneridae</taxon>
        <taxon>Pentapetalae</taxon>
        <taxon>rosids</taxon>
        <taxon>fabids</taxon>
        <taxon>Malpighiales</taxon>
        <taxon>Euphorbiaceae</taxon>
        <taxon>Acalyphoideae</taxon>
        <taxon>Acalypheae</taxon>
        <taxon>Ricinus</taxon>
    </lineage>
</organism>
<dbReference type="InParanoid" id="B9SPN7"/>